<organism evidence="4 5">
    <name type="scientific">Cafeteria roenbergensis</name>
    <name type="common">Marine flagellate</name>
    <dbReference type="NCBI Taxonomy" id="33653"/>
    <lineage>
        <taxon>Eukaryota</taxon>
        <taxon>Sar</taxon>
        <taxon>Stramenopiles</taxon>
        <taxon>Bigyra</taxon>
        <taxon>Opalozoa</taxon>
        <taxon>Bicosoecida</taxon>
        <taxon>Cafeteriaceae</taxon>
        <taxon>Cafeteria</taxon>
    </lineage>
</organism>
<dbReference type="InterPro" id="IPR040194">
    <property type="entry name" value="Cwf19-like"/>
</dbReference>
<dbReference type="PANTHER" id="PTHR12072">
    <property type="entry name" value="CWF19, CELL CYCLE CONTROL PROTEIN"/>
    <property type="match status" value="1"/>
</dbReference>
<name>A0A5A8D9I6_CAFRO</name>
<evidence type="ECO:0000313" key="4">
    <source>
        <dbReference type="EMBL" id="KAA0161885.1"/>
    </source>
</evidence>
<gene>
    <name evidence="4" type="ORF">FNF28_04882</name>
</gene>
<evidence type="ECO:0000259" key="2">
    <source>
        <dbReference type="Pfam" id="PF04676"/>
    </source>
</evidence>
<evidence type="ECO:0000259" key="3">
    <source>
        <dbReference type="Pfam" id="PF04677"/>
    </source>
</evidence>
<dbReference type="GO" id="GO:0061632">
    <property type="term" value="F:RNA lariat debranching enzyme activator activity"/>
    <property type="evidence" value="ECO:0007669"/>
    <property type="project" value="TreeGrafter"/>
</dbReference>
<comment type="caution">
    <text evidence="4">The sequence shown here is derived from an EMBL/GenBank/DDBJ whole genome shotgun (WGS) entry which is preliminary data.</text>
</comment>
<feature type="domain" description="Cwf19-like C-terminal" evidence="3">
    <location>
        <begin position="1"/>
        <end position="97"/>
    </location>
</feature>
<dbReference type="Pfam" id="PF04677">
    <property type="entry name" value="CwfJ_C_1"/>
    <property type="match status" value="1"/>
</dbReference>
<dbReference type="InterPro" id="IPR006767">
    <property type="entry name" value="Cwf19-like_C_dom-2"/>
</dbReference>
<feature type="domain" description="Cwf19-like protein C-terminal" evidence="2">
    <location>
        <begin position="148"/>
        <end position="206"/>
    </location>
</feature>
<evidence type="ECO:0000256" key="1">
    <source>
        <dbReference type="SAM" id="MobiDB-lite"/>
    </source>
</evidence>
<protein>
    <recommendedName>
        <fullName evidence="6">Cwf19-like C-terminal domain-containing protein</fullName>
    </recommendedName>
</protein>
<proteinExistence type="predicted"/>
<dbReference type="PANTHER" id="PTHR12072:SF4">
    <property type="entry name" value="CWF19-LIKE PROTEIN 1"/>
    <property type="match status" value="1"/>
</dbReference>
<dbReference type="InterPro" id="IPR036265">
    <property type="entry name" value="HIT-like_sf"/>
</dbReference>
<dbReference type="Pfam" id="PF04676">
    <property type="entry name" value="CwfJ_C_2"/>
    <property type="match status" value="1"/>
</dbReference>
<evidence type="ECO:0000313" key="5">
    <source>
        <dbReference type="Proteomes" id="UP000324907"/>
    </source>
</evidence>
<dbReference type="GO" id="GO:0071014">
    <property type="term" value="C:post-mRNA release spliceosomal complex"/>
    <property type="evidence" value="ECO:0007669"/>
    <property type="project" value="TreeGrafter"/>
</dbReference>
<dbReference type="Proteomes" id="UP000324907">
    <property type="component" value="Unassembled WGS sequence"/>
</dbReference>
<sequence>MVVSIGEEAYLTLPRGPVGPDHFLLVPIPHTESMAAASDAVAAEVARYKAALRAWLGARGMYLLSFERAVRTRGSAHAHIQAFGVPAEAAARAVETFHEVGRDSGIAFAEVPAADEEGAPTLAQLAGSDQYFCAELPAPAKGRDATVRLFHKVPRHGAHPLQFGRKAVCTLLGCMDRLRWNNCAQSEGEETAAAEAARQAFGPHDFSLAGDDAEAMPSRFPSPGRSREL</sequence>
<dbReference type="InterPro" id="IPR006768">
    <property type="entry name" value="Cwf19-like_C_dom-1"/>
</dbReference>
<feature type="region of interest" description="Disordered" evidence="1">
    <location>
        <begin position="191"/>
        <end position="229"/>
    </location>
</feature>
<dbReference type="GO" id="GO:0000398">
    <property type="term" value="P:mRNA splicing, via spliceosome"/>
    <property type="evidence" value="ECO:0007669"/>
    <property type="project" value="TreeGrafter"/>
</dbReference>
<dbReference type="AlphaFoldDB" id="A0A5A8D9I6"/>
<dbReference type="SUPFAM" id="SSF54197">
    <property type="entry name" value="HIT-like"/>
    <property type="match status" value="1"/>
</dbReference>
<accession>A0A5A8D9I6</accession>
<evidence type="ECO:0008006" key="6">
    <source>
        <dbReference type="Google" id="ProtNLM"/>
    </source>
</evidence>
<reference evidence="4 5" key="1">
    <citation type="submission" date="2019-07" db="EMBL/GenBank/DDBJ databases">
        <title>Genomes of Cafeteria roenbergensis.</title>
        <authorList>
            <person name="Fischer M.G."/>
            <person name="Hackl T."/>
            <person name="Roman M."/>
        </authorList>
    </citation>
    <scope>NUCLEOTIDE SEQUENCE [LARGE SCALE GENOMIC DNA]</scope>
    <source>
        <strain evidence="4 5">RCC970-E3</strain>
    </source>
</reference>
<dbReference type="EMBL" id="VLTL01000088">
    <property type="protein sequence ID" value="KAA0161885.1"/>
    <property type="molecule type" value="Genomic_DNA"/>
</dbReference>